<keyword evidence="6" id="KW-1185">Reference proteome</keyword>
<dbReference type="RefSeq" id="WP_051277477.1">
    <property type="nucleotide sequence ID" value="NZ_JAAFNI010000001.1"/>
</dbReference>
<dbReference type="KEGG" id="dco:SAMEA4475696_0999"/>
<dbReference type="PROSITE" id="PS50111">
    <property type="entry name" value="CHEMOTAXIS_TRANSDUC_2"/>
    <property type="match status" value="1"/>
</dbReference>
<evidence type="ECO:0000256" key="1">
    <source>
        <dbReference type="ARBA" id="ARBA00023224"/>
    </source>
</evidence>
<keyword evidence="3" id="KW-1133">Transmembrane helix</keyword>
<organism evidence="5 6">
    <name type="scientific">Dermatophilus congolensis</name>
    <dbReference type="NCBI Taxonomy" id="1863"/>
    <lineage>
        <taxon>Bacteria</taxon>
        <taxon>Bacillati</taxon>
        <taxon>Actinomycetota</taxon>
        <taxon>Actinomycetes</taxon>
        <taxon>Micrococcales</taxon>
        <taxon>Dermatophilaceae</taxon>
        <taxon>Dermatophilus</taxon>
    </lineage>
</organism>
<dbReference type="PANTHER" id="PTHR32089:SF112">
    <property type="entry name" value="LYSOZYME-LIKE PROTEIN-RELATED"/>
    <property type="match status" value="1"/>
</dbReference>
<dbReference type="GeneID" id="63459241"/>
<dbReference type="Pfam" id="PF00015">
    <property type="entry name" value="MCPsignal"/>
    <property type="match status" value="1"/>
</dbReference>
<dbReference type="Gene3D" id="1.10.287.950">
    <property type="entry name" value="Methyl-accepting chemotaxis protein"/>
    <property type="match status" value="1"/>
</dbReference>
<dbReference type="AlphaFoldDB" id="A0A239VE81"/>
<dbReference type="GO" id="GO:0007165">
    <property type="term" value="P:signal transduction"/>
    <property type="evidence" value="ECO:0007669"/>
    <property type="project" value="UniProtKB-KW"/>
</dbReference>
<dbReference type="EMBL" id="LT906453">
    <property type="protein sequence ID" value="SNV20410.1"/>
    <property type="molecule type" value="Genomic_DNA"/>
</dbReference>
<dbReference type="GO" id="GO:0016020">
    <property type="term" value="C:membrane"/>
    <property type="evidence" value="ECO:0007669"/>
    <property type="project" value="InterPro"/>
</dbReference>
<dbReference type="SMART" id="SM00283">
    <property type="entry name" value="MA"/>
    <property type="match status" value="1"/>
</dbReference>
<dbReference type="InterPro" id="IPR004089">
    <property type="entry name" value="MCPsignal_dom"/>
</dbReference>
<feature type="domain" description="Methyl-accepting transducer" evidence="4">
    <location>
        <begin position="291"/>
        <end position="531"/>
    </location>
</feature>
<dbReference type="OrthoDB" id="1115140at2"/>
<dbReference type="STRING" id="1121387.GCA_000429885_01088"/>
<gene>
    <name evidence="5" type="primary">mcp4_4</name>
    <name evidence="5" type="ORF">SAMEA4475696_00999</name>
</gene>
<reference evidence="5 6" key="1">
    <citation type="submission" date="2017-06" db="EMBL/GenBank/DDBJ databases">
        <authorList>
            <consortium name="Pathogen Informatics"/>
        </authorList>
    </citation>
    <scope>NUCLEOTIDE SEQUENCE [LARGE SCALE GENOMIC DNA]</scope>
    <source>
        <strain evidence="5 6">NCTC13039</strain>
    </source>
</reference>
<keyword evidence="1 2" id="KW-0807">Transducer</keyword>
<dbReference type="SUPFAM" id="SSF58104">
    <property type="entry name" value="Methyl-accepting chemotaxis protein (MCP) signaling domain"/>
    <property type="match status" value="1"/>
</dbReference>
<dbReference type="PANTHER" id="PTHR32089">
    <property type="entry name" value="METHYL-ACCEPTING CHEMOTAXIS PROTEIN MCPB"/>
    <property type="match status" value="1"/>
</dbReference>
<evidence type="ECO:0000256" key="2">
    <source>
        <dbReference type="PROSITE-ProRule" id="PRU00284"/>
    </source>
</evidence>
<evidence type="ECO:0000313" key="6">
    <source>
        <dbReference type="Proteomes" id="UP000242637"/>
    </source>
</evidence>
<accession>A0A239VE81</accession>
<feature type="transmembrane region" description="Helical" evidence="3">
    <location>
        <begin position="212"/>
        <end position="232"/>
    </location>
</feature>
<proteinExistence type="predicted"/>
<evidence type="ECO:0000256" key="3">
    <source>
        <dbReference type="SAM" id="Phobius"/>
    </source>
</evidence>
<evidence type="ECO:0000313" key="5">
    <source>
        <dbReference type="EMBL" id="SNV20410.1"/>
    </source>
</evidence>
<protein>
    <submittedName>
        <fullName evidence="5">Methyl-accepting chemotaxis protein 4</fullName>
    </submittedName>
</protein>
<sequence>MSQSRITRIAAIATAILAVIAALCMVFTVRAASASTKAASTHFASIAAAQDISASSAFLTNMVRAYVSTGDKQWLDAYWKEIDETKRQARALGTLRQLETPDSELAMVKKASDDSGALVAAETRAMRLVLEAGNVPTSQMPKAVAAWDMTAQDSALSAAKKRETAIDLVYGKDYQNAAAGIMGSIDKFVQTLTNRVTQLAQDAQKSRQTAEIFLALSAAVLAAALVVVLVTFSRQMGRVVREYAHSINNRDPRDLTFRLTPAGVTELHDLATAFNSQNDQFNEILTTVAGTARSLASESGQLQQTAERLSRNAEDTRTAADTASTAATSVTGDASTVAAGTEEMTASIREISGSAVKASEVAREAVRAAEETTVTVAKLGESSAQIGDVVKSITSIAEQTNLLALNATIEAARAGEAGKGFAVVAGEVKDLAQQSASATEDISQRVLSIQHDAEETAAALITISQIIERINESQTTIASAVEEQTATTNEMSRSAHDTAESAVGISNNISSVSSSASHAAEEARHTQESAATVARLSAELDTLAGSFRLS</sequence>
<dbReference type="Proteomes" id="UP000242637">
    <property type="component" value="Chromosome 1"/>
</dbReference>
<name>A0A239VE81_9MICO</name>
<keyword evidence="3" id="KW-0812">Transmembrane</keyword>
<evidence type="ECO:0000259" key="4">
    <source>
        <dbReference type="PROSITE" id="PS50111"/>
    </source>
</evidence>
<keyword evidence="3" id="KW-0472">Membrane</keyword>